<comment type="caution">
    <text evidence="5">The sequence shown here is derived from an EMBL/GenBank/DDBJ whole genome shotgun (WGS) entry which is preliminary data.</text>
</comment>
<dbReference type="AlphaFoldDB" id="A0A316FFX9"/>
<dbReference type="OrthoDB" id="3185659at2"/>
<feature type="domain" description="NADPH-dependent reductive aminase-like C-terminal" evidence="4">
    <location>
        <begin position="155"/>
        <end position="279"/>
    </location>
</feature>
<dbReference type="GO" id="GO:0140673">
    <property type="term" value="P:transcription elongation-coupled chromatin remodeling"/>
    <property type="evidence" value="ECO:0007669"/>
    <property type="project" value="TreeGrafter"/>
</dbReference>
<proteinExistence type="inferred from homology"/>
<evidence type="ECO:0000256" key="1">
    <source>
        <dbReference type="ARBA" id="ARBA00009080"/>
    </source>
</evidence>
<dbReference type="InterPro" id="IPR036291">
    <property type="entry name" value="NAD(P)-bd_dom_sf"/>
</dbReference>
<dbReference type="EMBL" id="QGGR01000008">
    <property type="protein sequence ID" value="PWK46985.1"/>
    <property type="molecule type" value="Genomic_DNA"/>
</dbReference>
<dbReference type="PANTHER" id="PTHR43580:SF2">
    <property type="entry name" value="CYTOKINE-LIKE NUCLEAR FACTOR N-PAC"/>
    <property type="match status" value="1"/>
</dbReference>
<dbReference type="InterPro" id="IPR051265">
    <property type="entry name" value="HIBADH-related_NP60_sf"/>
</dbReference>
<dbReference type="Gene3D" id="1.10.1040.10">
    <property type="entry name" value="N-(1-d-carboxylethyl)-l-norvaline Dehydrogenase, domain 2"/>
    <property type="match status" value="1"/>
</dbReference>
<evidence type="ECO:0000313" key="6">
    <source>
        <dbReference type="Proteomes" id="UP000245697"/>
    </source>
</evidence>
<dbReference type="GO" id="GO:0003677">
    <property type="term" value="F:DNA binding"/>
    <property type="evidence" value="ECO:0007669"/>
    <property type="project" value="TreeGrafter"/>
</dbReference>
<dbReference type="Gene3D" id="3.40.50.720">
    <property type="entry name" value="NAD(P)-binding Rossmann-like Domain"/>
    <property type="match status" value="1"/>
</dbReference>
<gene>
    <name evidence="5" type="ORF">BC793_10899</name>
</gene>
<protein>
    <submittedName>
        <fullName evidence="5">3-hydroxyisobutyrate dehydrogenase-like beta-hydroxyacid dehydrogenase</fullName>
    </submittedName>
</protein>
<organism evidence="5 6">
    <name type="scientific">Actinoplanes xinjiangensis</name>
    <dbReference type="NCBI Taxonomy" id="512350"/>
    <lineage>
        <taxon>Bacteria</taxon>
        <taxon>Bacillati</taxon>
        <taxon>Actinomycetota</taxon>
        <taxon>Actinomycetes</taxon>
        <taxon>Micromonosporales</taxon>
        <taxon>Micromonosporaceae</taxon>
        <taxon>Actinoplanes</taxon>
    </lineage>
</organism>
<dbReference type="SUPFAM" id="SSF51735">
    <property type="entry name" value="NAD(P)-binding Rossmann-fold domains"/>
    <property type="match status" value="1"/>
</dbReference>
<keyword evidence="2" id="KW-0560">Oxidoreductase</keyword>
<sequence>MSDVAVLGLGAMGSALAGALLDGGHTVTVWNRTGHRAAALAERGAEVATTAAGALRAAPVAVVCLTDDAAVRETLVAVPGRTLVNLTNSTPEQDRGLADWAARRQMTYLAGGIMAVPSMIGTPAAFVFYSGDAGALQRHRALLERFGGVEYTGADPGRAAVHDLALLTAMYGMFGGFLHAAALISAEGIPVAGVEPLIRGWLTAMTGALPAMASAIDSGDHTATGSTVRMQALAYPNLLDAGRERGLDNGLVQPMGELLTRAVSSGHGDADLSVLATMLHGGRVRRENEQQIDP</sequence>
<dbReference type="InterPro" id="IPR015815">
    <property type="entry name" value="HIBADH-related"/>
</dbReference>
<dbReference type="PIRSF" id="PIRSF000103">
    <property type="entry name" value="HIBADH"/>
    <property type="match status" value="1"/>
</dbReference>
<evidence type="ECO:0000259" key="3">
    <source>
        <dbReference type="Pfam" id="PF03446"/>
    </source>
</evidence>
<dbReference type="Pfam" id="PF03446">
    <property type="entry name" value="NAD_binding_2"/>
    <property type="match status" value="1"/>
</dbReference>
<dbReference type="GO" id="GO:0031491">
    <property type="term" value="F:nucleosome binding"/>
    <property type="evidence" value="ECO:0007669"/>
    <property type="project" value="TreeGrafter"/>
</dbReference>
<dbReference type="GO" id="GO:0050661">
    <property type="term" value="F:NADP binding"/>
    <property type="evidence" value="ECO:0007669"/>
    <property type="project" value="InterPro"/>
</dbReference>
<evidence type="ECO:0000313" key="5">
    <source>
        <dbReference type="EMBL" id="PWK46985.1"/>
    </source>
</evidence>
<accession>A0A316FFX9</accession>
<dbReference type="PANTHER" id="PTHR43580">
    <property type="entry name" value="OXIDOREDUCTASE GLYR1-RELATED"/>
    <property type="match status" value="1"/>
</dbReference>
<name>A0A316FFX9_9ACTN</name>
<comment type="similarity">
    <text evidence="1">Belongs to the HIBADH-related family.</text>
</comment>
<dbReference type="InterPro" id="IPR048666">
    <property type="entry name" value="RedAm-like_C"/>
</dbReference>
<dbReference type="Pfam" id="PF21761">
    <property type="entry name" value="RedAm-like_C"/>
    <property type="match status" value="1"/>
</dbReference>
<reference evidence="5 6" key="1">
    <citation type="submission" date="2018-05" db="EMBL/GenBank/DDBJ databases">
        <title>Genomic Encyclopedia of Archaeal and Bacterial Type Strains, Phase II (KMG-II): from individual species to whole genera.</title>
        <authorList>
            <person name="Goeker M."/>
        </authorList>
    </citation>
    <scope>NUCLEOTIDE SEQUENCE [LARGE SCALE GENOMIC DNA]</scope>
    <source>
        <strain evidence="5 6">DSM 45184</strain>
    </source>
</reference>
<dbReference type="GO" id="GO:0000785">
    <property type="term" value="C:chromatin"/>
    <property type="evidence" value="ECO:0007669"/>
    <property type="project" value="TreeGrafter"/>
</dbReference>
<dbReference type="InterPro" id="IPR006115">
    <property type="entry name" value="6PGDH_NADP-bd"/>
</dbReference>
<dbReference type="RefSeq" id="WP_109594205.1">
    <property type="nucleotide sequence ID" value="NZ_BONA01000049.1"/>
</dbReference>
<evidence type="ECO:0000259" key="4">
    <source>
        <dbReference type="Pfam" id="PF21761"/>
    </source>
</evidence>
<evidence type="ECO:0000256" key="2">
    <source>
        <dbReference type="ARBA" id="ARBA00023002"/>
    </source>
</evidence>
<dbReference type="Proteomes" id="UP000245697">
    <property type="component" value="Unassembled WGS sequence"/>
</dbReference>
<dbReference type="GO" id="GO:0016491">
    <property type="term" value="F:oxidoreductase activity"/>
    <property type="evidence" value="ECO:0007669"/>
    <property type="project" value="UniProtKB-KW"/>
</dbReference>
<dbReference type="InterPro" id="IPR013328">
    <property type="entry name" value="6PGD_dom2"/>
</dbReference>
<feature type="domain" description="6-phosphogluconate dehydrogenase NADP-binding" evidence="3">
    <location>
        <begin position="3"/>
        <end position="148"/>
    </location>
</feature>
<keyword evidence="6" id="KW-1185">Reference proteome</keyword>